<proteinExistence type="predicted"/>
<reference evidence="1 2" key="1">
    <citation type="submission" date="2024-09" db="EMBL/GenBank/DDBJ databases">
        <authorList>
            <person name="Sun Q."/>
            <person name="Mori K."/>
        </authorList>
    </citation>
    <scope>NUCLEOTIDE SEQUENCE [LARGE SCALE GENOMIC DNA]</scope>
    <source>
        <strain evidence="1 2">CECT 7955</strain>
    </source>
</reference>
<gene>
    <name evidence="1" type="ORF">ACFFVF_20730</name>
</gene>
<sequence length="171" mass="20860">MKSCKNDEIDYENIIQKIEKVGVDNFYNIQFESRNKQEGKNVIYRFIVYDDSTKYILPNYDYFDRDKIMDSSFCDVKKVSMIYNKTKKTDYDFVKEISNNKLVNYNKLDFYKIYNDKKNMGDLIVFYESECEFYIYSKEVEHIKSPFWKEKLKTSKKINSHWYYISCNDNL</sequence>
<accession>A0ABV5GVD9</accession>
<comment type="caution">
    <text evidence="1">The sequence shown here is derived from an EMBL/GenBank/DDBJ whole genome shotgun (WGS) entry which is preliminary data.</text>
</comment>
<evidence type="ECO:0000313" key="1">
    <source>
        <dbReference type="EMBL" id="MFB9098941.1"/>
    </source>
</evidence>
<keyword evidence="2" id="KW-1185">Reference proteome</keyword>
<protein>
    <submittedName>
        <fullName evidence="1">Uncharacterized protein</fullName>
    </submittedName>
</protein>
<organism evidence="1 2">
    <name type="scientific">Flavobacterium jumunjinense</name>
    <dbReference type="NCBI Taxonomy" id="998845"/>
    <lineage>
        <taxon>Bacteria</taxon>
        <taxon>Pseudomonadati</taxon>
        <taxon>Bacteroidota</taxon>
        <taxon>Flavobacteriia</taxon>
        <taxon>Flavobacteriales</taxon>
        <taxon>Flavobacteriaceae</taxon>
        <taxon>Flavobacterium</taxon>
    </lineage>
</organism>
<name>A0ABV5GVD9_9FLAO</name>
<dbReference type="RefSeq" id="WP_236457277.1">
    <property type="nucleotide sequence ID" value="NZ_CBCSGE010000012.1"/>
</dbReference>
<dbReference type="Proteomes" id="UP001589607">
    <property type="component" value="Unassembled WGS sequence"/>
</dbReference>
<evidence type="ECO:0000313" key="2">
    <source>
        <dbReference type="Proteomes" id="UP001589607"/>
    </source>
</evidence>
<dbReference type="EMBL" id="JBHMEY010000096">
    <property type="protein sequence ID" value="MFB9098941.1"/>
    <property type="molecule type" value="Genomic_DNA"/>
</dbReference>